<reference evidence="1 2" key="1">
    <citation type="submission" date="2021-01" db="EMBL/GenBank/DDBJ databases">
        <title>Azospirillum sp. YIM DDC1 draft genome.</title>
        <authorList>
            <person name="Wang Y.-X."/>
        </authorList>
    </citation>
    <scope>NUCLEOTIDE SEQUENCE [LARGE SCALE GENOMIC DNA]</scope>
    <source>
        <strain evidence="1 2">YIM DDC1</strain>
    </source>
</reference>
<dbReference type="RefSeq" id="WP_200487589.1">
    <property type="nucleotide sequence ID" value="NZ_JAEPIV010000043.1"/>
</dbReference>
<protein>
    <recommendedName>
        <fullName evidence="3">Aminoglycoside phosphotransferase family protein</fullName>
    </recommendedName>
</protein>
<accession>A0ABS1I7Z2</accession>
<name>A0ABS1I7Z2_9PROT</name>
<proteinExistence type="predicted"/>
<sequence>MPSSASTGVDPAAAAAALLGRPVLAAHPIHGGRNSRVHRINTVDASFALKLYADHAGGHDRFGVETAACAFLARHGEPAAPRLLAADRGLGAALYEWVEGGPALPAGPSDIDAALDFARRLLELAQAGDAHSLPLAAEACLSTAELVAQIERRRRRLLDQAADRLGSFLEDEVAPRLATAAARADRLLAPFGIARDTELPPGLRTLSPSDFGFHNARRRLDGGLTFLDLEYFGWDDPVKLTVDFLLHPGMDLDRPLRLRFRAGAEAVYSRDPAFGVRLDAALPLYALRWCMIVLNEFLPERWRQRVHAGVEEDREAVLAVQEAKARRLLNAAAD</sequence>
<organism evidence="1 2">
    <name type="scientific">Azospirillum aestuarii</name>
    <dbReference type="NCBI Taxonomy" id="2802052"/>
    <lineage>
        <taxon>Bacteria</taxon>
        <taxon>Pseudomonadati</taxon>
        <taxon>Pseudomonadota</taxon>
        <taxon>Alphaproteobacteria</taxon>
        <taxon>Rhodospirillales</taxon>
        <taxon>Azospirillaceae</taxon>
        <taxon>Azospirillum</taxon>
    </lineage>
</organism>
<comment type="caution">
    <text evidence="1">The sequence shown here is derived from an EMBL/GenBank/DDBJ whole genome shotgun (WGS) entry which is preliminary data.</text>
</comment>
<dbReference type="Gene3D" id="3.30.200.20">
    <property type="entry name" value="Phosphorylase Kinase, domain 1"/>
    <property type="match status" value="1"/>
</dbReference>
<dbReference type="InterPro" id="IPR011009">
    <property type="entry name" value="Kinase-like_dom_sf"/>
</dbReference>
<evidence type="ECO:0000313" key="2">
    <source>
        <dbReference type="Proteomes" id="UP000654452"/>
    </source>
</evidence>
<dbReference type="EMBL" id="JAEPIV010000043">
    <property type="protein sequence ID" value="MBK4723183.1"/>
    <property type="molecule type" value="Genomic_DNA"/>
</dbReference>
<evidence type="ECO:0008006" key="3">
    <source>
        <dbReference type="Google" id="ProtNLM"/>
    </source>
</evidence>
<keyword evidence="2" id="KW-1185">Reference proteome</keyword>
<evidence type="ECO:0000313" key="1">
    <source>
        <dbReference type="EMBL" id="MBK4723183.1"/>
    </source>
</evidence>
<dbReference type="Proteomes" id="UP000654452">
    <property type="component" value="Unassembled WGS sequence"/>
</dbReference>
<gene>
    <name evidence="1" type="ORF">JJL56_30475</name>
</gene>
<dbReference type="SUPFAM" id="SSF56112">
    <property type="entry name" value="Protein kinase-like (PK-like)"/>
    <property type="match status" value="1"/>
</dbReference>